<proteinExistence type="predicted"/>
<evidence type="ECO:0000313" key="5">
    <source>
        <dbReference type="Proteomes" id="UP000215127"/>
    </source>
</evidence>
<dbReference type="Gene3D" id="3.50.50.60">
    <property type="entry name" value="FAD/NAD(P)-binding domain"/>
    <property type="match status" value="3"/>
</dbReference>
<keyword evidence="2" id="KW-0274">FAD</keyword>
<evidence type="ECO:0000256" key="3">
    <source>
        <dbReference type="ARBA" id="ARBA00023002"/>
    </source>
</evidence>
<keyword evidence="3" id="KW-0560">Oxidoreductase</keyword>
<dbReference type="InterPro" id="IPR000960">
    <property type="entry name" value="Flavin_mOase"/>
</dbReference>
<evidence type="ECO:0000256" key="2">
    <source>
        <dbReference type="ARBA" id="ARBA00022827"/>
    </source>
</evidence>
<evidence type="ECO:0008006" key="6">
    <source>
        <dbReference type="Google" id="ProtNLM"/>
    </source>
</evidence>
<accession>A0A1X7RIY8</accession>
<dbReference type="InterPro" id="IPR036188">
    <property type="entry name" value="FAD/NAD-bd_sf"/>
</dbReference>
<evidence type="ECO:0000256" key="1">
    <source>
        <dbReference type="ARBA" id="ARBA00022630"/>
    </source>
</evidence>
<gene>
    <name evidence="4" type="ORF">ZT3D7_G2533</name>
</gene>
<dbReference type="InterPro" id="IPR050346">
    <property type="entry name" value="FMO-like"/>
</dbReference>
<dbReference type="AlphaFoldDB" id="A0A1X7RIY8"/>
<dbReference type="PANTHER" id="PTHR23023">
    <property type="entry name" value="DIMETHYLANILINE MONOOXYGENASE"/>
    <property type="match status" value="1"/>
</dbReference>
<dbReference type="EMBL" id="LT853693">
    <property type="protein sequence ID" value="SMQ47385.1"/>
    <property type="molecule type" value="Genomic_DNA"/>
</dbReference>
<dbReference type="Proteomes" id="UP000215127">
    <property type="component" value="Chromosome 2"/>
</dbReference>
<keyword evidence="5" id="KW-1185">Reference proteome</keyword>
<evidence type="ECO:0000313" key="4">
    <source>
        <dbReference type="EMBL" id="SMQ47385.1"/>
    </source>
</evidence>
<organism evidence="4 5">
    <name type="scientific">Zymoseptoria tritici (strain ST99CH_3D7)</name>
    <dbReference type="NCBI Taxonomy" id="1276538"/>
    <lineage>
        <taxon>Eukaryota</taxon>
        <taxon>Fungi</taxon>
        <taxon>Dikarya</taxon>
        <taxon>Ascomycota</taxon>
        <taxon>Pezizomycotina</taxon>
        <taxon>Dothideomycetes</taxon>
        <taxon>Dothideomycetidae</taxon>
        <taxon>Mycosphaerellales</taxon>
        <taxon>Mycosphaerellaceae</taxon>
        <taxon>Zymoseptoria</taxon>
    </lineage>
</organism>
<dbReference type="GO" id="GO:0050661">
    <property type="term" value="F:NADP binding"/>
    <property type="evidence" value="ECO:0007669"/>
    <property type="project" value="InterPro"/>
</dbReference>
<sequence>MSSEPLLDLLVIGAGLSGLAVARFYLSIHPLARVLVLEKSSSVGGPWGRKRAYPGFWSQSGIRMSGFSDVPLTVPPEADVFNDIFEAKYVTDYLERYLDEHVYDGRMLRERVRTGVEVERVVKLDGVWTVNGAVRDSGERLILRTKGLIVATGMTSAPRMPLFVGQDEFDGRILHQKDYGRVLSEGVSSHLKIAVLGAGKSAADIVYGLAKAGNEVHWLIRKSGTGPGAFTNPAENAKGPFLNDPELAATRLFATLSPSCFNAPNWWTRFLHNTAMGETLVKGVWDGADAKCKRIGNFHEREGAREGFRMLESDVSLFWCTGPFGMIQRPDFWDTIARNVRVHRHDIERLADHIVVLQDGPSLPIDIIICATGFTNEYPFFTSQQKVDLGLPHTVSDSADEKEWVGLEAAADMEVLSRYPKLAHAPATKQNHLTKNSTPNRLYNNIAPLSDRSIAFVGNVYAPNGFRVAEVQAIWTTALFDGLIQLPSIDAMRKEIAWVNAFMKRRYPTHGAGGNYLQYDMMGYIDRLLGEVGLKSHLQVWWWRRWMFPMIAADLGSVAEEFEEKYRFAARATASYP</sequence>
<dbReference type="GO" id="GO:0016491">
    <property type="term" value="F:oxidoreductase activity"/>
    <property type="evidence" value="ECO:0007669"/>
    <property type="project" value="UniProtKB-KW"/>
</dbReference>
<dbReference type="SUPFAM" id="SSF51905">
    <property type="entry name" value="FAD/NAD(P)-binding domain"/>
    <property type="match status" value="2"/>
</dbReference>
<keyword evidence="1" id="KW-0285">Flavoprotein</keyword>
<dbReference type="Pfam" id="PF13738">
    <property type="entry name" value="Pyr_redox_3"/>
    <property type="match status" value="1"/>
</dbReference>
<protein>
    <recommendedName>
        <fullName evidence="6">L-ornithine N(5)-oxygenase</fullName>
    </recommendedName>
</protein>
<reference evidence="4 5" key="1">
    <citation type="submission" date="2016-06" db="EMBL/GenBank/DDBJ databases">
        <authorList>
            <person name="Kjaerup R.B."/>
            <person name="Dalgaard T.S."/>
            <person name="Juul-Madsen H.R."/>
        </authorList>
    </citation>
    <scope>NUCLEOTIDE SEQUENCE [LARGE SCALE GENOMIC DNA]</scope>
</reference>
<name>A0A1X7RIY8_ZYMT9</name>
<dbReference type="PIRSF" id="PIRSF000332">
    <property type="entry name" value="FMO"/>
    <property type="match status" value="1"/>
</dbReference>
<dbReference type="GO" id="GO:0050660">
    <property type="term" value="F:flavin adenine dinucleotide binding"/>
    <property type="evidence" value="ECO:0007669"/>
    <property type="project" value="InterPro"/>
</dbReference>